<name>A0A418T1U2_9RHOB</name>
<keyword evidence="1" id="KW-1133">Transmembrane helix</keyword>
<protein>
    <submittedName>
        <fullName evidence="2">DUF2730 family protein</fullName>
    </submittedName>
</protein>
<dbReference type="Proteomes" id="UP000284202">
    <property type="component" value="Unassembled WGS sequence"/>
</dbReference>
<dbReference type="OrthoDB" id="7645981at2"/>
<feature type="transmembrane region" description="Helical" evidence="1">
    <location>
        <begin position="6"/>
        <end position="25"/>
    </location>
</feature>
<keyword evidence="1" id="KW-0812">Transmembrane</keyword>
<evidence type="ECO:0000313" key="2">
    <source>
        <dbReference type="EMBL" id="RJE87123.1"/>
    </source>
</evidence>
<evidence type="ECO:0000256" key="1">
    <source>
        <dbReference type="SAM" id="Phobius"/>
    </source>
</evidence>
<keyword evidence="1" id="KW-0472">Membrane</keyword>
<dbReference type="InterPro" id="IPR020269">
    <property type="entry name" value="Phage_Mu_Releasin"/>
</dbReference>
<gene>
    <name evidence="2" type="ORF">D3P04_05075</name>
</gene>
<comment type="caution">
    <text evidence="2">The sequence shown here is derived from an EMBL/GenBank/DDBJ whole genome shotgun (WGS) entry which is preliminary data.</text>
</comment>
<dbReference type="RefSeq" id="WP_119746599.1">
    <property type="nucleotide sequence ID" value="NZ_QZCG01000003.1"/>
</dbReference>
<organism evidence="2 3">
    <name type="scientific">Paracoccus onubensis</name>
    <dbReference type="NCBI Taxonomy" id="1675788"/>
    <lineage>
        <taxon>Bacteria</taxon>
        <taxon>Pseudomonadati</taxon>
        <taxon>Pseudomonadota</taxon>
        <taxon>Alphaproteobacteria</taxon>
        <taxon>Rhodobacterales</taxon>
        <taxon>Paracoccaceae</taxon>
        <taxon>Paracoccus</taxon>
    </lineage>
</organism>
<dbReference type="Pfam" id="PF10805">
    <property type="entry name" value="DUF2730"/>
    <property type="match status" value="1"/>
</dbReference>
<accession>A0A418T1U2</accession>
<sequence length="111" mass="12977">MTFNFDLTVTLGVIVTVVLAFIGWFRMRHAAIDKRIDDCNDRLDRQEVRLGSVQQTLQTMPGKDEMHGLSMSISEMRGEMREMRAVMEGNNRIMERLETIVTRHEDHLLKR</sequence>
<keyword evidence="3" id="KW-1185">Reference proteome</keyword>
<dbReference type="EMBL" id="QZCG01000003">
    <property type="protein sequence ID" value="RJE87123.1"/>
    <property type="molecule type" value="Genomic_DNA"/>
</dbReference>
<reference evidence="3" key="1">
    <citation type="submission" date="2018-09" db="EMBL/GenBank/DDBJ databases">
        <title>Acidovorax cavernicola nov. sp. isolated from Gruta de las Maravillas (Aracena, Spain).</title>
        <authorList>
            <person name="Jurado V."/>
            <person name="Gutierrez-Patricio S."/>
            <person name="Gonzalez-Pimentel J.L."/>
            <person name="Miller A.Z."/>
            <person name="Laiz L."/>
            <person name="Saiz-Jimenez C."/>
        </authorList>
    </citation>
    <scope>NUCLEOTIDE SEQUENCE [LARGE SCALE GENOMIC DNA]</scope>
    <source>
        <strain evidence="3">1011MAR3C25</strain>
    </source>
</reference>
<dbReference type="AlphaFoldDB" id="A0A418T1U2"/>
<proteinExistence type="predicted"/>
<evidence type="ECO:0000313" key="3">
    <source>
        <dbReference type="Proteomes" id="UP000284202"/>
    </source>
</evidence>